<dbReference type="GO" id="GO:0032259">
    <property type="term" value="P:methylation"/>
    <property type="evidence" value="ECO:0007669"/>
    <property type="project" value="UniProtKB-KW"/>
</dbReference>
<sequence>MKRTKRLQTVCGQLSPCDTLADVGCDHGYCTLYALERGLCRRAVISDISRSSLHKAEELLSSYIAEGRVESVCCAGLSQVPCNCDQVLIAGMGGEEIVKILEGSFLPQALVLQPMKNTEKVRAFLLEKGYCLVRDFLFYDGPKHYDLLRAERGAPPRAYGSLELEFGYDNIHAPLPDFDRFLRGEIENARGRLEKADASRAALQERLRRLEEALHAAFGTL</sequence>
<keyword evidence="2" id="KW-0489">Methyltransferase</keyword>
<dbReference type="SUPFAM" id="SSF53335">
    <property type="entry name" value="S-adenosyl-L-methionine-dependent methyltransferases"/>
    <property type="match status" value="1"/>
</dbReference>
<dbReference type="EMBL" id="DXEW01000008">
    <property type="protein sequence ID" value="HIX50031.1"/>
    <property type="molecule type" value="Genomic_DNA"/>
</dbReference>
<evidence type="ECO:0000256" key="1">
    <source>
        <dbReference type="SAM" id="Coils"/>
    </source>
</evidence>
<evidence type="ECO:0000313" key="2">
    <source>
        <dbReference type="EMBL" id="HIX50031.1"/>
    </source>
</evidence>
<dbReference type="PANTHER" id="PTHR38451:SF1">
    <property type="entry name" value="TRNA (ADENINE(22)-N(1))-METHYLTRANSFERASE"/>
    <property type="match status" value="1"/>
</dbReference>
<dbReference type="AlphaFoldDB" id="A0A9D1VZJ4"/>
<organism evidence="2 3">
    <name type="scientific">Candidatus Borkfalkia faecavium</name>
    <dbReference type="NCBI Taxonomy" id="2838508"/>
    <lineage>
        <taxon>Bacteria</taxon>
        <taxon>Bacillati</taxon>
        <taxon>Bacillota</taxon>
        <taxon>Clostridia</taxon>
        <taxon>Christensenellales</taxon>
        <taxon>Christensenellaceae</taxon>
        <taxon>Candidatus Borkfalkia</taxon>
    </lineage>
</organism>
<dbReference type="Pfam" id="PF12847">
    <property type="entry name" value="Methyltransf_18"/>
    <property type="match status" value="1"/>
</dbReference>
<gene>
    <name evidence="2" type="ORF">H9851_01995</name>
</gene>
<reference evidence="2" key="2">
    <citation type="submission" date="2021-04" db="EMBL/GenBank/DDBJ databases">
        <authorList>
            <person name="Gilroy R."/>
        </authorList>
    </citation>
    <scope>NUCLEOTIDE SEQUENCE</scope>
    <source>
        <strain evidence="2">2189</strain>
    </source>
</reference>
<protein>
    <submittedName>
        <fullName evidence="2">Class I SAM-dependent methyltransferase</fullName>
    </submittedName>
</protein>
<dbReference type="PANTHER" id="PTHR38451">
    <property type="entry name" value="TRNA (ADENINE(22)-N(1))-METHYLTRANSFERASE"/>
    <property type="match status" value="1"/>
</dbReference>
<keyword evidence="2" id="KW-0808">Transferase</keyword>
<proteinExistence type="predicted"/>
<dbReference type="InterPro" id="IPR029063">
    <property type="entry name" value="SAM-dependent_MTases_sf"/>
</dbReference>
<comment type="caution">
    <text evidence="2">The sequence shown here is derived from an EMBL/GenBank/DDBJ whole genome shotgun (WGS) entry which is preliminary data.</text>
</comment>
<accession>A0A9D1VZJ4</accession>
<dbReference type="Proteomes" id="UP000886847">
    <property type="component" value="Unassembled WGS sequence"/>
</dbReference>
<dbReference type="GO" id="GO:0008168">
    <property type="term" value="F:methyltransferase activity"/>
    <property type="evidence" value="ECO:0007669"/>
    <property type="project" value="UniProtKB-KW"/>
</dbReference>
<evidence type="ECO:0000313" key="3">
    <source>
        <dbReference type="Proteomes" id="UP000886847"/>
    </source>
</evidence>
<dbReference type="Gene3D" id="3.40.50.150">
    <property type="entry name" value="Vaccinia Virus protein VP39"/>
    <property type="match status" value="1"/>
</dbReference>
<feature type="coiled-coil region" evidence="1">
    <location>
        <begin position="186"/>
        <end position="220"/>
    </location>
</feature>
<keyword evidence="1" id="KW-0175">Coiled coil</keyword>
<name>A0A9D1VZJ4_9FIRM</name>
<reference evidence="2" key="1">
    <citation type="journal article" date="2021" name="PeerJ">
        <title>Extensive microbial diversity within the chicken gut microbiome revealed by metagenomics and culture.</title>
        <authorList>
            <person name="Gilroy R."/>
            <person name="Ravi A."/>
            <person name="Getino M."/>
            <person name="Pursley I."/>
            <person name="Horton D.L."/>
            <person name="Alikhan N.F."/>
            <person name="Baker D."/>
            <person name="Gharbi K."/>
            <person name="Hall N."/>
            <person name="Watson M."/>
            <person name="Adriaenssens E.M."/>
            <person name="Foster-Nyarko E."/>
            <person name="Jarju S."/>
            <person name="Secka A."/>
            <person name="Antonio M."/>
            <person name="Oren A."/>
            <person name="Chaudhuri R.R."/>
            <person name="La Ragione R."/>
            <person name="Hildebrand F."/>
            <person name="Pallen M.J."/>
        </authorList>
    </citation>
    <scope>NUCLEOTIDE SEQUENCE</scope>
    <source>
        <strain evidence="2">2189</strain>
    </source>
</reference>